<reference evidence="8 9" key="1">
    <citation type="journal article" date="2014" name="Nat. Commun.">
        <title>Klebsormidium flaccidum genome reveals primary factors for plant terrestrial adaptation.</title>
        <authorList>
            <person name="Hori K."/>
            <person name="Maruyama F."/>
            <person name="Fujisawa T."/>
            <person name="Togashi T."/>
            <person name="Yamamoto N."/>
            <person name="Seo M."/>
            <person name="Sato S."/>
            <person name="Yamada T."/>
            <person name="Mori H."/>
            <person name="Tajima N."/>
            <person name="Moriyama T."/>
            <person name="Ikeuchi M."/>
            <person name="Watanabe M."/>
            <person name="Wada H."/>
            <person name="Kobayashi K."/>
            <person name="Saito M."/>
            <person name="Masuda T."/>
            <person name="Sasaki-Sekimoto Y."/>
            <person name="Mashiguchi K."/>
            <person name="Awai K."/>
            <person name="Shimojima M."/>
            <person name="Masuda S."/>
            <person name="Iwai M."/>
            <person name="Nobusawa T."/>
            <person name="Narise T."/>
            <person name="Kondo S."/>
            <person name="Saito H."/>
            <person name="Sato R."/>
            <person name="Murakawa M."/>
            <person name="Ihara Y."/>
            <person name="Oshima-Yamada Y."/>
            <person name="Ohtaka K."/>
            <person name="Satoh M."/>
            <person name="Sonobe K."/>
            <person name="Ishii M."/>
            <person name="Ohtani R."/>
            <person name="Kanamori-Sato M."/>
            <person name="Honoki R."/>
            <person name="Miyazaki D."/>
            <person name="Mochizuki H."/>
            <person name="Umetsu J."/>
            <person name="Higashi K."/>
            <person name="Shibata D."/>
            <person name="Kamiya Y."/>
            <person name="Sato N."/>
            <person name="Nakamura Y."/>
            <person name="Tabata S."/>
            <person name="Ida S."/>
            <person name="Kurokawa K."/>
            <person name="Ohta H."/>
        </authorList>
    </citation>
    <scope>NUCLEOTIDE SEQUENCE [LARGE SCALE GENOMIC DNA]</scope>
    <source>
        <strain evidence="8 9">NIES-2285</strain>
    </source>
</reference>
<dbReference type="AlphaFoldDB" id="A0A1Y1IJ31"/>
<evidence type="ECO:0000256" key="5">
    <source>
        <dbReference type="ARBA" id="ARBA00022825"/>
    </source>
</evidence>
<dbReference type="SUPFAM" id="SSF141986">
    <property type="entry name" value="LD-carboxypeptidase A C-terminal domain-like"/>
    <property type="match status" value="1"/>
</dbReference>
<evidence type="ECO:0000259" key="7">
    <source>
        <dbReference type="Pfam" id="PF17676"/>
    </source>
</evidence>
<evidence type="ECO:0000256" key="1">
    <source>
        <dbReference type="ARBA" id="ARBA00010233"/>
    </source>
</evidence>
<keyword evidence="2" id="KW-0121">Carboxypeptidase</keyword>
<accession>A0A1Y1IJ31</accession>
<dbReference type="STRING" id="105231.A0A1Y1IJ31"/>
<dbReference type="OrthoDB" id="1919247at2759"/>
<evidence type="ECO:0000256" key="2">
    <source>
        <dbReference type="ARBA" id="ARBA00022645"/>
    </source>
</evidence>
<evidence type="ECO:0008006" key="10">
    <source>
        <dbReference type="Google" id="ProtNLM"/>
    </source>
</evidence>
<proteinExistence type="inferred from homology"/>
<keyword evidence="4" id="KW-0378">Hydrolase</keyword>
<dbReference type="GO" id="GO:0008236">
    <property type="term" value="F:serine-type peptidase activity"/>
    <property type="evidence" value="ECO:0007669"/>
    <property type="project" value="UniProtKB-KW"/>
</dbReference>
<dbReference type="EMBL" id="DF237637">
    <property type="protein sequence ID" value="GAQ90814.1"/>
    <property type="molecule type" value="Genomic_DNA"/>
</dbReference>
<dbReference type="InterPro" id="IPR040921">
    <property type="entry name" value="Peptidase_S66C"/>
</dbReference>
<dbReference type="InterPro" id="IPR027461">
    <property type="entry name" value="Carboxypeptidase_A_C_sf"/>
</dbReference>
<evidence type="ECO:0000313" key="9">
    <source>
        <dbReference type="Proteomes" id="UP000054558"/>
    </source>
</evidence>
<keyword evidence="5" id="KW-0720">Serine protease</keyword>
<dbReference type="InterPro" id="IPR040449">
    <property type="entry name" value="Peptidase_S66_N"/>
</dbReference>
<feature type="domain" description="LD-carboxypeptidase C-terminal" evidence="7">
    <location>
        <begin position="204"/>
        <end position="327"/>
    </location>
</feature>
<organism evidence="8 9">
    <name type="scientific">Klebsormidium nitens</name>
    <name type="common">Green alga</name>
    <name type="synonym">Ulothrix nitens</name>
    <dbReference type="NCBI Taxonomy" id="105231"/>
    <lineage>
        <taxon>Eukaryota</taxon>
        <taxon>Viridiplantae</taxon>
        <taxon>Streptophyta</taxon>
        <taxon>Klebsormidiophyceae</taxon>
        <taxon>Klebsormidiales</taxon>
        <taxon>Klebsormidiaceae</taxon>
        <taxon>Klebsormidium</taxon>
    </lineage>
</organism>
<dbReference type="CDD" id="cd07025">
    <property type="entry name" value="Peptidase_S66"/>
    <property type="match status" value="1"/>
</dbReference>
<dbReference type="PANTHER" id="PTHR30237">
    <property type="entry name" value="MURAMOYLTETRAPEPTIDE CARBOXYPEPTIDASE"/>
    <property type="match status" value="1"/>
</dbReference>
<keyword evidence="9" id="KW-1185">Reference proteome</keyword>
<dbReference type="Pfam" id="PF17676">
    <property type="entry name" value="Peptidase_S66C"/>
    <property type="match status" value="1"/>
</dbReference>
<evidence type="ECO:0000256" key="3">
    <source>
        <dbReference type="ARBA" id="ARBA00022670"/>
    </source>
</evidence>
<dbReference type="GO" id="GO:0005829">
    <property type="term" value="C:cytosol"/>
    <property type="evidence" value="ECO:0000318"/>
    <property type="project" value="GO_Central"/>
</dbReference>
<feature type="domain" description="LD-carboxypeptidase N-terminal" evidence="6">
    <location>
        <begin position="31"/>
        <end position="150"/>
    </location>
</feature>
<dbReference type="SUPFAM" id="SSF52317">
    <property type="entry name" value="Class I glutamine amidotransferase-like"/>
    <property type="match status" value="1"/>
</dbReference>
<dbReference type="InterPro" id="IPR003507">
    <property type="entry name" value="S66_fam"/>
</dbReference>
<protein>
    <recommendedName>
        <fullName evidence="10">LD-carboxypeptidase</fullName>
    </recommendedName>
</protein>
<dbReference type="GO" id="GO:0006508">
    <property type="term" value="P:proteolysis"/>
    <property type="evidence" value="ECO:0007669"/>
    <property type="project" value="UniProtKB-KW"/>
</dbReference>
<dbReference type="Gene3D" id="3.50.30.60">
    <property type="entry name" value="LD-carboxypeptidase A C-terminal domain-like"/>
    <property type="match status" value="1"/>
</dbReference>
<dbReference type="PIRSF" id="PIRSF028757">
    <property type="entry name" value="LD-carboxypeptidase"/>
    <property type="match status" value="1"/>
</dbReference>
<dbReference type="OMA" id="MLTQWRL"/>
<dbReference type="PANTHER" id="PTHR30237:SF2">
    <property type="entry name" value="MUREIN TETRAPEPTIDE CARBOXYPEPTIDASE"/>
    <property type="match status" value="1"/>
</dbReference>
<dbReference type="Proteomes" id="UP000054558">
    <property type="component" value="Unassembled WGS sequence"/>
</dbReference>
<evidence type="ECO:0000313" key="8">
    <source>
        <dbReference type="EMBL" id="GAQ90814.1"/>
    </source>
</evidence>
<evidence type="ECO:0000259" key="6">
    <source>
        <dbReference type="Pfam" id="PF02016"/>
    </source>
</evidence>
<name>A0A1Y1IJ31_KLENI</name>
<dbReference type="GO" id="GO:0004180">
    <property type="term" value="F:carboxypeptidase activity"/>
    <property type="evidence" value="ECO:0000318"/>
    <property type="project" value="GO_Central"/>
</dbReference>
<gene>
    <name evidence="8" type="ORF">KFL_006880060</name>
</gene>
<dbReference type="InterPro" id="IPR029062">
    <property type="entry name" value="Class_I_gatase-like"/>
</dbReference>
<dbReference type="Gene3D" id="3.40.50.10740">
    <property type="entry name" value="Class I glutamine amidotransferase-like"/>
    <property type="match status" value="1"/>
</dbReference>
<comment type="similarity">
    <text evidence="1">Belongs to the peptidase S66 family.</text>
</comment>
<dbReference type="InterPro" id="IPR027478">
    <property type="entry name" value="LdcA_N"/>
</dbReference>
<sequence>MGLVAGKPARKSEAAPELQYLPPPLKAGDSISVIFPAGYVREQAVLDWGLQLLKKWDLNPVFHQDLDARLGYLAGSDAARAQAVIDAFTSSATKAVICGQGGYGCTRILPLLEGKIPTEALKKKRFFGFSDVTALHSFFQRQLPGLVTFHSPMPATSLLAQGTKDSQDALYDALFGKALALACPALHGRTLQIGRAEATGGVVTGRVVGGNLTLVTALVGTPWEVDMKGAILLIEDVNEAGYRIDRMLTQLNQAHGGKLFELIAGLVVGDVGDDLIDDSKQLGDDVDESDWYWLKLLGLPATLPILTEIPIGHIKEAKTAALGANGRLDLVGQKLIVGVNDLL</sequence>
<dbReference type="Pfam" id="PF02016">
    <property type="entry name" value="Peptidase_S66"/>
    <property type="match status" value="1"/>
</dbReference>
<evidence type="ECO:0000256" key="4">
    <source>
        <dbReference type="ARBA" id="ARBA00022801"/>
    </source>
</evidence>
<keyword evidence="3" id="KW-0645">Protease</keyword>